<name>A0ACC3D952_9PEZI</name>
<proteinExistence type="predicted"/>
<organism evidence="1 2">
    <name type="scientific">Coniosporium uncinatum</name>
    <dbReference type="NCBI Taxonomy" id="93489"/>
    <lineage>
        <taxon>Eukaryota</taxon>
        <taxon>Fungi</taxon>
        <taxon>Dikarya</taxon>
        <taxon>Ascomycota</taxon>
        <taxon>Pezizomycotina</taxon>
        <taxon>Dothideomycetes</taxon>
        <taxon>Dothideomycetes incertae sedis</taxon>
        <taxon>Coniosporium</taxon>
    </lineage>
</organism>
<accession>A0ACC3D952</accession>
<dbReference type="EMBL" id="JAWDJW010006703">
    <property type="protein sequence ID" value="KAK3063832.1"/>
    <property type="molecule type" value="Genomic_DNA"/>
</dbReference>
<dbReference type="Proteomes" id="UP001186974">
    <property type="component" value="Unassembled WGS sequence"/>
</dbReference>
<protein>
    <submittedName>
        <fullName evidence="1">Uncharacterized protein</fullName>
    </submittedName>
</protein>
<comment type="caution">
    <text evidence="1">The sequence shown here is derived from an EMBL/GenBank/DDBJ whole genome shotgun (WGS) entry which is preliminary data.</text>
</comment>
<keyword evidence="2" id="KW-1185">Reference proteome</keyword>
<reference evidence="1" key="1">
    <citation type="submission" date="2024-09" db="EMBL/GenBank/DDBJ databases">
        <title>Black Yeasts Isolated from many extreme environments.</title>
        <authorList>
            <person name="Coleine C."/>
            <person name="Stajich J.E."/>
            <person name="Selbmann L."/>
        </authorList>
    </citation>
    <scope>NUCLEOTIDE SEQUENCE</scope>
    <source>
        <strain evidence="1">CCFEE 5737</strain>
    </source>
</reference>
<evidence type="ECO:0000313" key="1">
    <source>
        <dbReference type="EMBL" id="KAK3063832.1"/>
    </source>
</evidence>
<sequence>MADQKPPNHPDADEQADEVMDQEEEAMLDADEADEEIQDEGDVAMDSDAEDEDMQEEIQLHNDSSAYFDKHKDSIFCIAQHPTFNDIIATGGGDDVAYIFRIPEPKP</sequence>
<gene>
    <name evidence="1" type="ORF">LTS18_012368</name>
</gene>
<evidence type="ECO:0000313" key="2">
    <source>
        <dbReference type="Proteomes" id="UP001186974"/>
    </source>
</evidence>
<feature type="non-terminal residue" evidence="1">
    <location>
        <position position="107"/>
    </location>
</feature>